<dbReference type="EMBL" id="CP010725">
    <property type="protein sequence ID" value="AUQ97726.1"/>
    <property type="molecule type" value="Genomic_DNA"/>
</dbReference>
<dbReference type="AlphaFoldDB" id="A0A2I7HPJ6"/>
<evidence type="ECO:0000313" key="4">
    <source>
        <dbReference type="Proteomes" id="UP000236447"/>
    </source>
</evidence>
<proteinExistence type="predicted"/>
<evidence type="ECO:0000313" key="2">
    <source>
        <dbReference type="EMBL" id="AUQ95802.1"/>
    </source>
</evidence>
<dbReference type="Pfam" id="PF00903">
    <property type="entry name" value="Glyoxalase"/>
    <property type="match status" value="1"/>
</dbReference>
<evidence type="ECO:0000259" key="1">
    <source>
        <dbReference type="PROSITE" id="PS51819"/>
    </source>
</evidence>
<gene>
    <name evidence="2" type="ORF">PhaeoP66_03050</name>
    <name evidence="3" type="ORF">PhaeoP88_00322</name>
</gene>
<reference evidence="3 4" key="1">
    <citation type="journal article" date="2017" name="Front. Microbiol.">
        <title>Phaeobacter piscinae sp. nov., a species of the Roseobacter group and potential aquaculture probiont.</title>
        <authorList>
            <person name="Sonnenschein E.C."/>
            <person name="Phippen C.B.W."/>
            <person name="Nielsen K.F."/>
            <person name="Mateiu R.V."/>
            <person name="Melchiorsen J."/>
            <person name="Gram L."/>
            <person name="Overmann J."/>
            <person name="Freese H.M."/>
        </authorList>
    </citation>
    <scope>NUCLEOTIDE SEQUENCE [LARGE SCALE GENOMIC DNA]</scope>
    <source>
        <strain evidence="3 4">P88</strain>
    </source>
</reference>
<dbReference type="PROSITE" id="PS51819">
    <property type="entry name" value="VOC"/>
    <property type="match status" value="1"/>
</dbReference>
<evidence type="ECO:0000313" key="3">
    <source>
        <dbReference type="EMBL" id="AUQ97726.1"/>
    </source>
</evidence>
<dbReference type="CDD" id="cd06587">
    <property type="entry name" value="VOC"/>
    <property type="match status" value="1"/>
</dbReference>
<dbReference type="InterPro" id="IPR037523">
    <property type="entry name" value="VOC_core"/>
</dbReference>
<name>A0A2I7HPJ6_9RHOB</name>
<keyword evidence="5" id="KW-1185">Reference proteome</keyword>
<dbReference type="RefSeq" id="WP_014879025.1">
    <property type="nucleotide sequence ID" value="NZ_CBCSDS010000002.1"/>
</dbReference>
<accession>A0A2I7HPJ6</accession>
<sequence length="127" mass="14282">MTVRLEHANITVSSPETTAAWMQDVFGWHIRWQGEAISGGYSLHVGEADSYLALYRPPEPLADAPTSYTVNGGLNHIAVVVDDLDAVETRVRAAGFTPGEHHDYEPGRRFYFRDRDNIEFEVVQYDA</sequence>
<dbReference type="OMA" id="ANINHIG"/>
<dbReference type="SUPFAM" id="SSF54593">
    <property type="entry name" value="Glyoxalase/Bleomycin resistance protein/Dihydroxybiphenyl dioxygenase"/>
    <property type="match status" value="1"/>
</dbReference>
<protein>
    <submittedName>
        <fullName evidence="3">Glyoxalase/bleomycin resistance protein domain-containing protein</fullName>
    </submittedName>
</protein>
<evidence type="ECO:0000313" key="5">
    <source>
        <dbReference type="Proteomes" id="UP000236536"/>
    </source>
</evidence>
<dbReference type="InterPro" id="IPR004360">
    <property type="entry name" value="Glyas_Fos-R_dOase_dom"/>
</dbReference>
<reference evidence="2 5" key="3">
    <citation type="journal article" date="2017" name="Int. J. Syst. Evol. Microbiol.">
        <title>Adaptation of Surface-Associated Bacteria to the Open Ocean: A Genomically Distinct Subpopulation of Phaeobacter gallaeciensis Colonizes Pacific Mesozooplankton.</title>
        <authorList>
            <person name="Freese H.M."/>
            <person name="Methner A."/>
            <person name="Overmann J."/>
        </authorList>
    </citation>
    <scope>NUCLEOTIDE SEQUENCE [LARGE SCALE GENOMIC DNA]</scope>
    <source>
        <strain evidence="2 5">P66</strain>
    </source>
</reference>
<dbReference type="Proteomes" id="UP000236447">
    <property type="component" value="Chromosome"/>
</dbReference>
<dbReference type="Proteomes" id="UP000236536">
    <property type="component" value="Chromosome"/>
</dbReference>
<dbReference type="InterPro" id="IPR029068">
    <property type="entry name" value="Glyas_Bleomycin-R_OHBP_Dase"/>
</dbReference>
<dbReference type="GeneID" id="57287166"/>
<feature type="domain" description="VOC" evidence="1">
    <location>
        <begin position="4"/>
        <end position="125"/>
    </location>
</feature>
<dbReference type="Gene3D" id="3.10.180.10">
    <property type="entry name" value="2,3-Dihydroxybiphenyl 1,2-Dioxygenase, domain 1"/>
    <property type="match status" value="1"/>
</dbReference>
<organism evidence="3 4">
    <name type="scientific">Phaeobacter inhibens</name>
    <dbReference type="NCBI Taxonomy" id="221822"/>
    <lineage>
        <taxon>Bacteria</taxon>
        <taxon>Pseudomonadati</taxon>
        <taxon>Pseudomonadota</taxon>
        <taxon>Alphaproteobacteria</taxon>
        <taxon>Rhodobacterales</taxon>
        <taxon>Roseobacteraceae</taxon>
        <taxon>Phaeobacter</taxon>
    </lineage>
</organism>
<dbReference type="EMBL" id="CP010705">
    <property type="protein sequence ID" value="AUQ95802.1"/>
    <property type="molecule type" value="Genomic_DNA"/>
</dbReference>
<reference evidence="4 5" key="2">
    <citation type="journal article" date="2017" name="Genome Biol. Evol.">
        <title>Trajectories and Drivers of Genome Evolution in Surface-Associated Marine Phaeobacter.</title>
        <authorList>
            <person name="Freese H.M."/>
            <person name="Sikorski J."/>
            <person name="Bunk B."/>
            <person name="Scheuner C."/>
            <person name="Meier-Kolthoff J.P."/>
            <person name="Sproer C."/>
            <person name="Gram L."/>
            <person name="Overmann J."/>
        </authorList>
    </citation>
    <scope>NUCLEOTIDE SEQUENCE [LARGE SCALE GENOMIC DNA]</scope>
    <source>
        <strain evidence="2 5">P66</strain>
        <strain evidence="3 4">P88</strain>
    </source>
</reference>